<evidence type="ECO:0000313" key="3">
    <source>
        <dbReference type="Proteomes" id="UP001431783"/>
    </source>
</evidence>
<gene>
    <name evidence="2" type="ORF">WA026_002289</name>
</gene>
<reference evidence="2 3" key="1">
    <citation type="submission" date="2023-03" db="EMBL/GenBank/DDBJ databases">
        <title>Genome insight into feeding habits of ladybird beetles.</title>
        <authorList>
            <person name="Li H.-S."/>
            <person name="Huang Y.-H."/>
            <person name="Pang H."/>
        </authorList>
    </citation>
    <scope>NUCLEOTIDE SEQUENCE [LARGE SCALE GENOMIC DNA]</scope>
    <source>
        <strain evidence="2">SYSU_2023b</strain>
        <tissue evidence="2">Whole body</tissue>
    </source>
</reference>
<feature type="chain" id="PRO_5043654459" evidence="1">
    <location>
        <begin position="21"/>
        <end position="127"/>
    </location>
</feature>
<dbReference type="EMBL" id="JARQZJ010000031">
    <property type="protein sequence ID" value="KAK9873935.1"/>
    <property type="molecule type" value="Genomic_DNA"/>
</dbReference>
<name>A0AAW1U1C1_9CUCU</name>
<dbReference type="AlphaFoldDB" id="A0AAW1U1C1"/>
<comment type="caution">
    <text evidence="2">The sequence shown here is derived from an EMBL/GenBank/DDBJ whole genome shotgun (WGS) entry which is preliminary data.</text>
</comment>
<organism evidence="2 3">
    <name type="scientific">Henosepilachna vigintioctopunctata</name>
    <dbReference type="NCBI Taxonomy" id="420089"/>
    <lineage>
        <taxon>Eukaryota</taxon>
        <taxon>Metazoa</taxon>
        <taxon>Ecdysozoa</taxon>
        <taxon>Arthropoda</taxon>
        <taxon>Hexapoda</taxon>
        <taxon>Insecta</taxon>
        <taxon>Pterygota</taxon>
        <taxon>Neoptera</taxon>
        <taxon>Endopterygota</taxon>
        <taxon>Coleoptera</taxon>
        <taxon>Polyphaga</taxon>
        <taxon>Cucujiformia</taxon>
        <taxon>Coccinelloidea</taxon>
        <taxon>Coccinellidae</taxon>
        <taxon>Epilachninae</taxon>
        <taxon>Epilachnini</taxon>
        <taxon>Henosepilachna</taxon>
    </lineage>
</organism>
<evidence type="ECO:0000256" key="1">
    <source>
        <dbReference type="SAM" id="SignalP"/>
    </source>
</evidence>
<proteinExistence type="predicted"/>
<dbReference type="Proteomes" id="UP001431783">
    <property type="component" value="Unassembled WGS sequence"/>
</dbReference>
<evidence type="ECO:0000313" key="2">
    <source>
        <dbReference type="EMBL" id="KAK9873935.1"/>
    </source>
</evidence>
<accession>A0AAW1U1C1</accession>
<protein>
    <submittedName>
        <fullName evidence="2">Uncharacterized protein</fullName>
    </submittedName>
</protein>
<keyword evidence="1" id="KW-0732">Signal</keyword>
<feature type="signal peptide" evidence="1">
    <location>
        <begin position="1"/>
        <end position="20"/>
    </location>
</feature>
<sequence length="127" mass="15253">MARWNVCVFFFMSALYITTSVPINPNQIQELNYGDYQRNQVPDNLQQRTESEIAPVETIIASFDEENENQKDEIMKTAHAMVFRPYFRRSMPRIRFYRPVRRVDYYPMYVVPYHRSLKSEDTFPLIA</sequence>
<keyword evidence="3" id="KW-1185">Reference proteome</keyword>